<evidence type="ECO:0000313" key="7">
    <source>
        <dbReference type="EMBL" id="MDA5397423.1"/>
    </source>
</evidence>
<dbReference type="InterPro" id="IPR016156">
    <property type="entry name" value="FAD/NAD-linked_Rdtase_dimer_sf"/>
</dbReference>
<dbReference type="Pfam" id="PF07992">
    <property type="entry name" value="Pyr_redox_2"/>
    <property type="match status" value="1"/>
</dbReference>
<dbReference type="AlphaFoldDB" id="A0A9X3UDW6"/>
<keyword evidence="8" id="KW-1185">Reference proteome</keyword>
<sequence>MSAADEAIAIVGAGECGVAAAFALRDLGHHAGISLIGDEPHIPYERPPLSKTVPASLKPIRDSSDYDAADITLLRGHAVAGIDPEAQCLRFFDGGTLQFEKLLLATGARPRVFPGLEQARTFRTLDDADAILSALSAQTRLVVIGGGFIGLELAACARLLGASVTVLEAGARTMARAVPPSISDYVATRHKQEGVDIRYGAHVSDICGGEVRCLDGRTFAHDVVVAGTGSWPNVELAADAGLAIDNGIVVDQKFLTSSPGIYAAGDCCSFPYNGRHIRLESWRAAREQGRSVAASMLGHDIAHEDIPWLWSDQYDLGLQVVGLPAGTEISARRPVADAHGFIDIQCDGRGRIVFAAGVGKGNKIAKDMRLLEMMIRKQARPTRAALADPSTNLKALLKAA</sequence>
<dbReference type="SUPFAM" id="SSF51905">
    <property type="entry name" value="FAD/NAD(P)-binding domain"/>
    <property type="match status" value="1"/>
</dbReference>
<comment type="caution">
    <text evidence="7">The sequence shown here is derived from an EMBL/GenBank/DDBJ whole genome shotgun (WGS) entry which is preliminary data.</text>
</comment>
<evidence type="ECO:0000256" key="1">
    <source>
        <dbReference type="ARBA" id="ARBA00001974"/>
    </source>
</evidence>
<dbReference type="Pfam" id="PF14759">
    <property type="entry name" value="Reductase_C"/>
    <property type="match status" value="1"/>
</dbReference>
<protein>
    <submittedName>
        <fullName evidence="7">FAD-dependent oxidoreductase</fullName>
    </submittedName>
</protein>
<dbReference type="PANTHER" id="PTHR43557">
    <property type="entry name" value="APOPTOSIS-INDUCING FACTOR 1"/>
    <property type="match status" value="1"/>
</dbReference>
<proteinExistence type="predicted"/>
<dbReference type="PANTHER" id="PTHR43557:SF2">
    <property type="entry name" value="RIESKE DOMAIN-CONTAINING PROTEIN-RELATED"/>
    <property type="match status" value="1"/>
</dbReference>
<evidence type="ECO:0000259" key="6">
    <source>
        <dbReference type="Pfam" id="PF14759"/>
    </source>
</evidence>
<dbReference type="GO" id="GO:0016651">
    <property type="term" value="F:oxidoreductase activity, acting on NAD(P)H"/>
    <property type="evidence" value="ECO:0007669"/>
    <property type="project" value="TreeGrafter"/>
</dbReference>
<dbReference type="InterPro" id="IPR023753">
    <property type="entry name" value="FAD/NAD-binding_dom"/>
</dbReference>
<evidence type="ECO:0000313" key="8">
    <source>
        <dbReference type="Proteomes" id="UP001151234"/>
    </source>
</evidence>
<evidence type="ECO:0000256" key="4">
    <source>
        <dbReference type="ARBA" id="ARBA00023002"/>
    </source>
</evidence>
<dbReference type="InterPro" id="IPR036188">
    <property type="entry name" value="FAD/NAD-bd_sf"/>
</dbReference>
<gene>
    <name evidence="7" type="ORF">OQ273_02455</name>
</gene>
<feature type="domain" description="Reductase C-terminal" evidence="6">
    <location>
        <begin position="308"/>
        <end position="397"/>
    </location>
</feature>
<evidence type="ECO:0000256" key="3">
    <source>
        <dbReference type="ARBA" id="ARBA00022827"/>
    </source>
</evidence>
<dbReference type="EMBL" id="JAPJZI010000001">
    <property type="protein sequence ID" value="MDA5397423.1"/>
    <property type="molecule type" value="Genomic_DNA"/>
</dbReference>
<organism evidence="7 8">
    <name type="scientific">Hoeflea prorocentri</name>
    <dbReference type="NCBI Taxonomy" id="1922333"/>
    <lineage>
        <taxon>Bacteria</taxon>
        <taxon>Pseudomonadati</taxon>
        <taxon>Pseudomonadota</taxon>
        <taxon>Alphaproteobacteria</taxon>
        <taxon>Hyphomicrobiales</taxon>
        <taxon>Rhizobiaceae</taxon>
        <taxon>Hoeflea</taxon>
    </lineage>
</organism>
<dbReference type="PRINTS" id="PR00368">
    <property type="entry name" value="FADPNR"/>
</dbReference>
<dbReference type="PRINTS" id="PR00469">
    <property type="entry name" value="PNDRDTASEII"/>
</dbReference>
<name>A0A9X3UDW6_9HYPH</name>
<comment type="cofactor">
    <cofactor evidence="1">
        <name>FAD</name>
        <dbReference type="ChEBI" id="CHEBI:57692"/>
    </cofactor>
</comment>
<dbReference type="Proteomes" id="UP001151234">
    <property type="component" value="Unassembled WGS sequence"/>
</dbReference>
<dbReference type="RefSeq" id="WP_267988885.1">
    <property type="nucleotide sequence ID" value="NZ_JAPJZI010000001.1"/>
</dbReference>
<keyword evidence="3" id="KW-0274">FAD</keyword>
<keyword evidence="4" id="KW-0560">Oxidoreductase</keyword>
<evidence type="ECO:0000259" key="5">
    <source>
        <dbReference type="Pfam" id="PF07992"/>
    </source>
</evidence>
<dbReference type="InterPro" id="IPR050446">
    <property type="entry name" value="FAD-oxidoreductase/Apoptosis"/>
</dbReference>
<keyword evidence="2" id="KW-0285">Flavoprotein</keyword>
<dbReference type="InterPro" id="IPR028202">
    <property type="entry name" value="Reductase_C"/>
</dbReference>
<feature type="domain" description="FAD/NAD(P)-binding" evidence="5">
    <location>
        <begin position="8"/>
        <end position="289"/>
    </location>
</feature>
<dbReference type="Gene3D" id="3.30.390.30">
    <property type="match status" value="1"/>
</dbReference>
<accession>A0A9X3UDW6</accession>
<dbReference type="SUPFAM" id="SSF55424">
    <property type="entry name" value="FAD/NAD-linked reductases, dimerisation (C-terminal) domain"/>
    <property type="match status" value="1"/>
</dbReference>
<dbReference type="Gene3D" id="3.50.50.60">
    <property type="entry name" value="FAD/NAD(P)-binding domain"/>
    <property type="match status" value="2"/>
</dbReference>
<evidence type="ECO:0000256" key="2">
    <source>
        <dbReference type="ARBA" id="ARBA00022630"/>
    </source>
</evidence>
<reference evidence="7" key="1">
    <citation type="submission" date="2022-11" db="EMBL/GenBank/DDBJ databases">
        <title>Draft genome sequence of Hoeflea poritis E7-10 and Hoeflea prorocentri PM5-8, separated from scleractinian coral Porites lutea and marine dinoflagellate.</title>
        <authorList>
            <person name="Zhang G."/>
            <person name="Wei Q."/>
            <person name="Cai L."/>
        </authorList>
    </citation>
    <scope>NUCLEOTIDE SEQUENCE</scope>
    <source>
        <strain evidence="7">PM5-8</strain>
    </source>
</reference>
<dbReference type="GO" id="GO:0005737">
    <property type="term" value="C:cytoplasm"/>
    <property type="evidence" value="ECO:0007669"/>
    <property type="project" value="TreeGrafter"/>
</dbReference>